<keyword evidence="3" id="KW-0808">Transferase</keyword>
<accession>A0A1T4L2U5</accession>
<protein>
    <submittedName>
        <fullName evidence="3">Predicted acyltransferase</fullName>
    </submittedName>
</protein>
<dbReference type="Proteomes" id="UP000190065">
    <property type="component" value="Unassembled WGS sequence"/>
</dbReference>
<feature type="transmembrane region" description="Helical" evidence="1">
    <location>
        <begin position="136"/>
        <end position="154"/>
    </location>
</feature>
<feature type="transmembrane region" description="Helical" evidence="1">
    <location>
        <begin position="245"/>
        <end position="262"/>
    </location>
</feature>
<evidence type="ECO:0000313" key="4">
    <source>
        <dbReference type="Proteomes" id="UP000190065"/>
    </source>
</evidence>
<feature type="transmembrane region" description="Helical" evidence="1">
    <location>
        <begin position="314"/>
        <end position="336"/>
    </location>
</feature>
<dbReference type="AlphaFoldDB" id="A0A1T4L2U5"/>
<dbReference type="Pfam" id="PF07786">
    <property type="entry name" value="HGSNAT_cat"/>
    <property type="match status" value="1"/>
</dbReference>
<evidence type="ECO:0000256" key="1">
    <source>
        <dbReference type="SAM" id="Phobius"/>
    </source>
</evidence>
<feature type="transmembrane region" description="Helical" evidence="1">
    <location>
        <begin position="274"/>
        <end position="293"/>
    </location>
</feature>
<evidence type="ECO:0000313" key="3">
    <source>
        <dbReference type="EMBL" id="SJZ48898.1"/>
    </source>
</evidence>
<dbReference type="EMBL" id="FUXK01000002">
    <property type="protein sequence ID" value="SJZ48898.1"/>
    <property type="molecule type" value="Genomic_DNA"/>
</dbReference>
<organism evidence="3 4">
    <name type="scientific">Segatella oulorum</name>
    <dbReference type="NCBI Taxonomy" id="28136"/>
    <lineage>
        <taxon>Bacteria</taxon>
        <taxon>Pseudomonadati</taxon>
        <taxon>Bacteroidota</taxon>
        <taxon>Bacteroidia</taxon>
        <taxon>Bacteroidales</taxon>
        <taxon>Prevotellaceae</taxon>
        <taxon>Segatella</taxon>
    </lineage>
</organism>
<dbReference type="RefSeq" id="WP_025070291.1">
    <property type="nucleotide sequence ID" value="NZ_FUXK01000002.1"/>
</dbReference>
<dbReference type="PANTHER" id="PTHR31061">
    <property type="entry name" value="LD22376P"/>
    <property type="match status" value="1"/>
</dbReference>
<keyword evidence="1" id="KW-0812">Transmembrane</keyword>
<proteinExistence type="predicted"/>
<feature type="domain" description="Heparan-alpha-glucosaminide N-acetyltransferase catalytic" evidence="2">
    <location>
        <begin position="8"/>
        <end position="150"/>
    </location>
</feature>
<gene>
    <name evidence="3" type="ORF">SAMN02745202_00289</name>
</gene>
<feature type="transmembrane region" description="Helical" evidence="1">
    <location>
        <begin position="212"/>
        <end position="233"/>
    </location>
</feature>
<keyword evidence="3" id="KW-0012">Acyltransferase</keyword>
<sequence>MATQKTSRIEAVDILRGITIAGMILVNNPGGQPVYTPLEHAEWFGLTPTDLVFPFFMFIMGITTYLSLRKYDFEWSWPCAKKIIKRGMLLYVIGIAISWLMMFCRGLFNEDYAALPFFSHLFAAANVFDHIRLVGVFPRLAFCYVFASVVALSVKHRFIPWLIAIVFIGYFVVLCLGNGFAHDASNICNVIDEAILGRQHLYKWDIPDPEGLLSSLPALGHVLIGFCVGRVVMSATSLNDKIEKLFIYGAVLTFLGFLLSYGCPISKKLWTPTFALVTCGLASTTLALLSWVIDKQGVKSRAISFFRVFGVNPLALYVWADLLLIPLSIASIRGVTLQGWLFTDVMQPCIGTQNAALVWALLFVAFTWICGYYLYKKHIFIKL</sequence>
<keyword evidence="1" id="KW-1133">Transmembrane helix</keyword>
<feature type="transmembrane region" description="Helical" evidence="1">
    <location>
        <begin position="161"/>
        <end position="181"/>
    </location>
</feature>
<dbReference type="STRING" id="28136.SAMN02745202_00289"/>
<dbReference type="PANTHER" id="PTHR31061:SF24">
    <property type="entry name" value="LD22376P"/>
    <property type="match status" value="1"/>
</dbReference>
<dbReference type="GO" id="GO:0016746">
    <property type="term" value="F:acyltransferase activity"/>
    <property type="evidence" value="ECO:0007669"/>
    <property type="project" value="UniProtKB-KW"/>
</dbReference>
<reference evidence="3 4" key="1">
    <citation type="submission" date="2017-02" db="EMBL/GenBank/DDBJ databases">
        <authorList>
            <person name="Peterson S.W."/>
        </authorList>
    </citation>
    <scope>NUCLEOTIDE SEQUENCE [LARGE SCALE GENOMIC DNA]</scope>
    <source>
        <strain evidence="3 4">ATCC 43324</strain>
    </source>
</reference>
<evidence type="ECO:0000259" key="2">
    <source>
        <dbReference type="Pfam" id="PF07786"/>
    </source>
</evidence>
<dbReference type="eggNOG" id="COG4299">
    <property type="taxonomic scope" value="Bacteria"/>
</dbReference>
<name>A0A1T4L2U5_9BACT</name>
<feature type="transmembrane region" description="Helical" evidence="1">
    <location>
        <begin position="356"/>
        <end position="375"/>
    </location>
</feature>
<keyword evidence="1" id="KW-0472">Membrane</keyword>
<feature type="transmembrane region" description="Helical" evidence="1">
    <location>
        <begin position="89"/>
        <end position="108"/>
    </location>
</feature>
<feature type="transmembrane region" description="Helical" evidence="1">
    <location>
        <begin position="51"/>
        <end position="68"/>
    </location>
</feature>
<dbReference type="InterPro" id="IPR012429">
    <property type="entry name" value="HGSNAT_cat"/>
</dbReference>